<organism evidence="2">
    <name type="scientific">marine sediment metagenome</name>
    <dbReference type="NCBI Taxonomy" id="412755"/>
    <lineage>
        <taxon>unclassified sequences</taxon>
        <taxon>metagenomes</taxon>
        <taxon>ecological metagenomes</taxon>
    </lineage>
</organism>
<reference evidence="2" key="1">
    <citation type="journal article" date="2014" name="Front. Microbiol.">
        <title>High frequency of phylogenetically diverse reductive dehalogenase-homologous genes in deep subseafloor sedimentary metagenomes.</title>
        <authorList>
            <person name="Kawai M."/>
            <person name="Futagami T."/>
            <person name="Toyoda A."/>
            <person name="Takaki Y."/>
            <person name="Nishi S."/>
            <person name="Hori S."/>
            <person name="Arai W."/>
            <person name="Tsubouchi T."/>
            <person name="Morono Y."/>
            <person name="Uchiyama I."/>
            <person name="Ito T."/>
            <person name="Fujiyama A."/>
            <person name="Inagaki F."/>
            <person name="Takami H."/>
        </authorList>
    </citation>
    <scope>NUCLEOTIDE SEQUENCE</scope>
    <source>
        <strain evidence="2">Expedition CK06-06</strain>
    </source>
</reference>
<sequence>MAIRADGQRAPTSPGHAAPAPRPTHRHLTEYTSSYMIPSKQIRIVGMGHSPS</sequence>
<name>X0Y2N3_9ZZZZ</name>
<accession>X0Y2N3</accession>
<evidence type="ECO:0000313" key="2">
    <source>
        <dbReference type="EMBL" id="GAG50099.1"/>
    </source>
</evidence>
<evidence type="ECO:0000256" key="1">
    <source>
        <dbReference type="SAM" id="MobiDB-lite"/>
    </source>
</evidence>
<proteinExistence type="predicted"/>
<dbReference type="EMBL" id="BARS01058653">
    <property type="protein sequence ID" value="GAG50099.1"/>
    <property type="molecule type" value="Genomic_DNA"/>
</dbReference>
<feature type="non-terminal residue" evidence="2">
    <location>
        <position position="52"/>
    </location>
</feature>
<dbReference type="AlphaFoldDB" id="X0Y2N3"/>
<gene>
    <name evidence="2" type="ORF">S01H1_85414</name>
</gene>
<comment type="caution">
    <text evidence="2">The sequence shown here is derived from an EMBL/GenBank/DDBJ whole genome shotgun (WGS) entry which is preliminary data.</text>
</comment>
<protein>
    <submittedName>
        <fullName evidence="2">Uncharacterized protein</fullName>
    </submittedName>
</protein>
<feature type="region of interest" description="Disordered" evidence="1">
    <location>
        <begin position="1"/>
        <end position="25"/>
    </location>
</feature>